<dbReference type="EMBL" id="CAVMBE010000006">
    <property type="protein sequence ID" value="CAK3850414.1"/>
    <property type="molecule type" value="Genomic_DNA"/>
</dbReference>
<feature type="compositionally biased region" description="Polar residues" evidence="1">
    <location>
        <begin position="280"/>
        <end position="302"/>
    </location>
</feature>
<dbReference type="GO" id="GO:0006886">
    <property type="term" value="P:intracellular protein transport"/>
    <property type="evidence" value="ECO:0007669"/>
    <property type="project" value="TreeGrafter"/>
</dbReference>
<dbReference type="PANTHER" id="PTHR46467:SF1">
    <property type="entry name" value="TETHER CONTAINING UBX DOMAIN FOR GLUT4"/>
    <property type="match status" value="1"/>
</dbReference>
<dbReference type="InterPro" id="IPR029071">
    <property type="entry name" value="Ubiquitin-like_domsf"/>
</dbReference>
<dbReference type="Gene3D" id="3.10.20.90">
    <property type="entry name" value="Phosphatidylinositol 3-kinase Catalytic Subunit, Chain A, domain 1"/>
    <property type="match status" value="2"/>
</dbReference>
<dbReference type="GO" id="GO:0005634">
    <property type="term" value="C:nucleus"/>
    <property type="evidence" value="ECO:0007669"/>
    <property type="project" value="TreeGrafter"/>
</dbReference>
<reference evidence="3" key="1">
    <citation type="submission" date="2023-11" db="EMBL/GenBank/DDBJ databases">
        <authorList>
            <person name="Alioto T."/>
            <person name="Alioto T."/>
            <person name="Gomez Garrido J."/>
        </authorList>
    </citation>
    <scope>NUCLEOTIDE SEQUENCE</scope>
</reference>
<dbReference type="Proteomes" id="UP001296104">
    <property type="component" value="Unassembled WGS sequence"/>
</dbReference>
<name>A0AAI8YTF0_9PEZI</name>
<dbReference type="SUPFAM" id="SSF54236">
    <property type="entry name" value="Ubiquitin-like"/>
    <property type="match status" value="2"/>
</dbReference>
<dbReference type="InterPro" id="IPR059238">
    <property type="entry name" value="UBX1_UBXN9"/>
</dbReference>
<evidence type="ECO:0000313" key="4">
    <source>
        <dbReference type="Proteomes" id="UP001296104"/>
    </source>
</evidence>
<comment type="caution">
    <text evidence="3">The sequence shown here is derived from an EMBL/GenBank/DDBJ whole genome shotgun (WGS) entry which is preliminary data.</text>
</comment>
<accession>A0AAI8YTF0</accession>
<dbReference type="GO" id="GO:0005737">
    <property type="term" value="C:cytoplasm"/>
    <property type="evidence" value="ECO:0007669"/>
    <property type="project" value="TreeGrafter"/>
</dbReference>
<feature type="compositionally biased region" description="Low complexity" evidence="1">
    <location>
        <begin position="486"/>
        <end position="498"/>
    </location>
</feature>
<sequence length="527" mass="56945">MASHVYVVDSAFKRTQIKVTPSKYLREVLEEACKAKKVNPESYALKTDKGKTVDLSQPFRLSGLSAGAKLQLTQASRSVGVVNVALQLPENEGGSRFSDKFPSSTTLWQILRKFEDGVAGQAQRKLNLTQRAVPSNQSSGSGRLEYEAPQLDIMGRNLTGVKELQQTLSQLGYNSSSVLLRLSFKSSGQPLDEAMKEIEEYFSITQTEGVAESSSSASQEAKGAHAMPDGSMGSVPDASADNAGMLVEGAAGPEPAEPDARDSPMIDAPTAEPVTDDVIASSSETQPGTVNPEPTQSTSNKINGISVYRPPSSSTPAAALQQDDPAVFQPTIEGAKAHQASLERAGRNTRLKSDKELEEEEKVRQEALSRVKEVTVRVRYPDQSQIETTLTADDTCADLYNKVQGTLRHSSEPFELRTYGDKNQNLLLPNSSSKRLVRDFGFKAKILVTMGWAQEASSKARLEKCLNDQYASAAQEMKVNLQTQQAASEASHRAAMAKPESKSEGGSGKGKGDLESKMKKFLGFGKK</sequence>
<dbReference type="InterPro" id="IPR021569">
    <property type="entry name" value="TUG-UBL1"/>
</dbReference>
<dbReference type="CDD" id="cd17075">
    <property type="entry name" value="UBX1_UBXN9"/>
    <property type="match status" value="1"/>
</dbReference>
<dbReference type="PANTHER" id="PTHR46467">
    <property type="entry name" value="TETHER CONTAINING UBX DOMAIN FOR GLUT4"/>
    <property type="match status" value="1"/>
</dbReference>
<feature type="region of interest" description="Disordered" evidence="1">
    <location>
        <begin position="481"/>
        <end position="527"/>
    </location>
</feature>
<dbReference type="AlphaFoldDB" id="A0AAI8YTF0"/>
<protein>
    <recommendedName>
        <fullName evidence="2">TUG ubiquitin-like domain-containing protein</fullName>
    </recommendedName>
</protein>
<proteinExistence type="predicted"/>
<feature type="region of interest" description="Disordered" evidence="1">
    <location>
        <begin position="207"/>
        <end position="302"/>
    </location>
</feature>
<feature type="domain" description="TUG ubiquitin-like" evidence="2">
    <location>
        <begin position="8"/>
        <end position="72"/>
    </location>
</feature>
<evidence type="ECO:0000259" key="2">
    <source>
        <dbReference type="Pfam" id="PF11470"/>
    </source>
</evidence>
<feature type="compositionally biased region" description="Low complexity" evidence="1">
    <location>
        <begin position="211"/>
        <end position="221"/>
    </location>
</feature>
<organism evidence="3 4">
    <name type="scientific">Lecanosticta acicola</name>
    <dbReference type="NCBI Taxonomy" id="111012"/>
    <lineage>
        <taxon>Eukaryota</taxon>
        <taxon>Fungi</taxon>
        <taxon>Dikarya</taxon>
        <taxon>Ascomycota</taxon>
        <taxon>Pezizomycotina</taxon>
        <taxon>Dothideomycetes</taxon>
        <taxon>Dothideomycetidae</taxon>
        <taxon>Mycosphaerellales</taxon>
        <taxon>Mycosphaerellaceae</taxon>
        <taxon>Lecanosticta</taxon>
    </lineage>
</organism>
<keyword evidence="4" id="KW-1185">Reference proteome</keyword>
<gene>
    <name evidence="3" type="ORF">LECACI_7A001650</name>
</gene>
<evidence type="ECO:0000313" key="3">
    <source>
        <dbReference type="EMBL" id="CAK3850414.1"/>
    </source>
</evidence>
<dbReference type="GO" id="GO:0012506">
    <property type="term" value="C:vesicle membrane"/>
    <property type="evidence" value="ECO:0007669"/>
    <property type="project" value="TreeGrafter"/>
</dbReference>
<dbReference type="Pfam" id="PF11470">
    <property type="entry name" value="TUG-UBL1"/>
    <property type="match status" value="1"/>
</dbReference>
<dbReference type="CDD" id="cd16105">
    <property type="entry name" value="Ubl_ASPSCR1_like"/>
    <property type="match status" value="1"/>
</dbReference>
<evidence type="ECO:0000256" key="1">
    <source>
        <dbReference type="SAM" id="MobiDB-lite"/>
    </source>
</evidence>